<feature type="compositionally biased region" description="Low complexity" evidence="1">
    <location>
        <begin position="50"/>
        <end position="71"/>
    </location>
</feature>
<feature type="compositionally biased region" description="Basic and acidic residues" evidence="1">
    <location>
        <begin position="76"/>
        <end position="89"/>
    </location>
</feature>
<evidence type="ECO:0000313" key="2">
    <source>
        <dbReference type="EMBL" id="KAF0308238.1"/>
    </source>
</evidence>
<feature type="region of interest" description="Disordered" evidence="1">
    <location>
        <begin position="1"/>
        <end position="227"/>
    </location>
</feature>
<feature type="compositionally biased region" description="Polar residues" evidence="1">
    <location>
        <begin position="191"/>
        <end position="201"/>
    </location>
</feature>
<evidence type="ECO:0000256" key="1">
    <source>
        <dbReference type="SAM" id="MobiDB-lite"/>
    </source>
</evidence>
<dbReference type="EMBL" id="VIIS01000505">
    <property type="protein sequence ID" value="KAF0308238.1"/>
    <property type="molecule type" value="Genomic_DNA"/>
</dbReference>
<evidence type="ECO:0000313" key="3">
    <source>
        <dbReference type="Proteomes" id="UP000440578"/>
    </source>
</evidence>
<keyword evidence="3" id="KW-1185">Reference proteome</keyword>
<accession>A0A6A4X0C7</accession>
<reference evidence="2 3" key="1">
    <citation type="submission" date="2019-07" db="EMBL/GenBank/DDBJ databases">
        <title>Draft genome assembly of a fouling barnacle, Amphibalanus amphitrite (Darwin, 1854): The first reference genome for Thecostraca.</title>
        <authorList>
            <person name="Kim W."/>
        </authorList>
    </citation>
    <scope>NUCLEOTIDE SEQUENCE [LARGE SCALE GENOMIC DNA]</scope>
    <source>
        <strain evidence="2">SNU_AA5</strain>
        <tissue evidence="2">Soma without cirri and trophi</tissue>
    </source>
</reference>
<feature type="compositionally biased region" description="Pro residues" evidence="1">
    <location>
        <begin position="96"/>
        <end position="105"/>
    </location>
</feature>
<feature type="compositionally biased region" description="Polar residues" evidence="1">
    <location>
        <begin position="140"/>
        <end position="151"/>
    </location>
</feature>
<gene>
    <name evidence="2" type="ORF">FJT64_020522</name>
</gene>
<dbReference type="Proteomes" id="UP000440578">
    <property type="component" value="Unassembled WGS sequence"/>
</dbReference>
<name>A0A6A4X0C7_AMPAM</name>
<feature type="compositionally biased region" description="Basic and acidic residues" evidence="1">
    <location>
        <begin position="246"/>
        <end position="261"/>
    </location>
</feature>
<sequence length="286" mass="30848">MFLLNFDDLSSPQEEDDDDKEFSQLLTKFGKARQSFRQSIRSFRKGRGRAVGVLRGRQGSASTLTPTPEATEAAEEGGRRPSGELRRPEPTQAPQSEPPEPPEPPDGLAAPTSDLTRLRPLTPASDSAPDLRAKLDDPSDVSTARLSSQRLSEAGVPGQPLNSGSAAGPLTPLRPASSLDPISLRRVGQRQPPSRSATIGTGKTPFPPATMYRVSTRSASSESDLSRYRTLFQHKKSSSFSNMTESKLKDPEGSGKHKFEHLNAKNKVAQVGKVREAALFSSSVCV</sequence>
<organism evidence="2 3">
    <name type="scientific">Amphibalanus amphitrite</name>
    <name type="common">Striped barnacle</name>
    <name type="synonym">Balanus amphitrite</name>
    <dbReference type="NCBI Taxonomy" id="1232801"/>
    <lineage>
        <taxon>Eukaryota</taxon>
        <taxon>Metazoa</taxon>
        <taxon>Ecdysozoa</taxon>
        <taxon>Arthropoda</taxon>
        <taxon>Crustacea</taxon>
        <taxon>Multicrustacea</taxon>
        <taxon>Cirripedia</taxon>
        <taxon>Thoracica</taxon>
        <taxon>Thoracicalcarea</taxon>
        <taxon>Balanomorpha</taxon>
        <taxon>Balanoidea</taxon>
        <taxon>Balanidae</taxon>
        <taxon>Amphibalaninae</taxon>
        <taxon>Amphibalanus</taxon>
    </lineage>
</organism>
<feature type="compositionally biased region" description="Polar residues" evidence="1">
    <location>
        <begin position="213"/>
        <end position="223"/>
    </location>
</feature>
<feature type="region of interest" description="Disordered" evidence="1">
    <location>
        <begin position="239"/>
        <end position="261"/>
    </location>
</feature>
<dbReference type="OrthoDB" id="447251at2759"/>
<comment type="caution">
    <text evidence="2">The sequence shown here is derived from an EMBL/GenBank/DDBJ whole genome shotgun (WGS) entry which is preliminary data.</text>
</comment>
<protein>
    <submittedName>
        <fullName evidence="2">Uncharacterized protein</fullName>
    </submittedName>
</protein>
<proteinExistence type="predicted"/>
<dbReference type="AlphaFoldDB" id="A0A6A4X0C7"/>